<accession>M5G0X4</accession>
<evidence type="ECO:0000259" key="3">
    <source>
        <dbReference type="Pfam" id="PF13193"/>
    </source>
</evidence>
<reference evidence="4 5" key="1">
    <citation type="journal article" date="2012" name="Science">
        <title>The Paleozoic origin of enzymatic lignin decomposition reconstructed from 31 fungal genomes.</title>
        <authorList>
            <person name="Floudas D."/>
            <person name="Binder M."/>
            <person name="Riley R."/>
            <person name="Barry K."/>
            <person name="Blanchette R.A."/>
            <person name="Henrissat B."/>
            <person name="Martinez A.T."/>
            <person name="Otillar R."/>
            <person name="Spatafora J.W."/>
            <person name="Yadav J.S."/>
            <person name="Aerts A."/>
            <person name="Benoit I."/>
            <person name="Boyd A."/>
            <person name="Carlson A."/>
            <person name="Copeland A."/>
            <person name="Coutinho P.M."/>
            <person name="de Vries R.P."/>
            <person name="Ferreira P."/>
            <person name="Findley K."/>
            <person name="Foster B."/>
            <person name="Gaskell J."/>
            <person name="Glotzer D."/>
            <person name="Gorecki P."/>
            <person name="Heitman J."/>
            <person name="Hesse C."/>
            <person name="Hori C."/>
            <person name="Igarashi K."/>
            <person name="Jurgens J.A."/>
            <person name="Kallen N."/>
            <person name="Kersten P."/>
            <person name="Kohler A."/>
            <person name="Kuees U."/>
            <person name="Kumar T.K.A."/>
            <person name="Kuo A."/>
            <person name="LaButti K."/>
            <person name="Larrondo L.F."/>
            <person name="Lindquist E."/>
            <person name="Ling A."/>
            <person name="Lombard V."/>
            <person name="Lucas S."/>
            <person name="Lundell T."/>
            <person name="Martin R."/>
            <person name="McLaughlin D.J."/>
            <person name="Morgenstern I."/>
            <person name="Morin E."/>
            <person name="Murat C."/>
            <person name="Nagy L.G."/>
            <person name="Nolan M."/>
            <person name="Ohm R.A."/>
            <person name="Patyshakuliyeva A."/>
            <person name="Rokas A."/>
            <person name="Ruiz-Duenas F.J."/>
            <person name="Sabat G."/>
            <person name="Salamov A."/>
            <person name="Samejima M."/>
            <person name="Schmutz J."/>
            <person name="Slot J.C."/>
            <person name="St John F."/>
            <person name="Stenlid J."/>
            <person name="Sun H."/>
            <person name="Sun S."/>
            <person name="Syed K."/>
            <person name="Tsang A."/>
            <person name="Wiebenga A."/>
            <person name="Young D."/>
            <person name="Pisabarro A."/>
            <person name="Eastwood D.C."/>
            <person name="Martin F."/>
            <person name="Cullen D."/>
            <person name="Grigoriev I.V."/>
            <person name="Hibbett D.S."/>
        </authorList>
    </citation>
    <scope>NUCLEOTIDE SEQUENCE [LARGE SCALE GENOMIC DNA]</scope>
    <source>
        <strain evidence="4 5">DJM-731 SS1</strain>
    </source>
</reference>
<evidence type="ECO:0000256" key="1">
    <source>
        <dbReference type="ARBA" id="ARBA00006432"/>
    </source>
</evidence>
<dbReference type="STRING" id="1858805.M5G0X4"/>
<dbReference type="Pfam" id="PF13193">
    <property type="entry name" value="AMP-binding_C"/>
    <property type="match status" value="1"/>
</dbReference>
<dbReference type="RefSeq" id="XP_040624335.1">
    <property type="nucleotide sequence ID" value="XM_040769319.1"/>
</dbReference>
<evidence type="ECO:0000256" key="2">
    <source>
        <dbReference type="ARBA" id="ARBA00022598"/>
    </source>
</evidence>
<keyword evidence="2" id="KW-0436">Ligase</keyword>
<feature type="domain" description="AMP-binding enzyme C-terminal" evidence="3">
    <location>
        <begin position="34"/>
        <end position="93"/>
    </location>
</feature>
<dbReference type="HOGENOM" id="CLU_000022_17_3_1"/>
<evidence type="ECO:0000313" key="4">
    <source>
        <dbReference type="EMBL" id="EJT97437.1"/>
    </source>
</evidence>
<proteinExistence type="inferred from homology"/>
<dbReference type="GeneID" id="63684381"/>
<dbReference type="SUPFAM" id="SSF56801">
    <property type="entry name" value="Acetyl-CoA synthetase-like"/>
    <property type="match status" value="1"/>
</dbReference>
<dbReference type="Proteomes" id="UP000030653">
    <property type="component" value="Unassembled WGS sequence"/>
</dbReference>
<name>M5G0X4_DACPD</name>
<gene>
    <name evidence="4" type="ORF">DACRYDRAFT_111973</name>
</gene>
<evidence type="ECO:0000313" key="5">
    <source>
        <dbReference type="Proteomes" id="UP000030653"/>
    </source>
</evidence>
<dbReference type="AlphaFoldDB" id="M5G0X4"/>
<keyword evidence="5" id="KW-1185">Reference proteome</keyword>
<protein>
    <submittedName>
        <fullName evidence="4">Acetyl-CoA synthetase-like protein</fullName>
    </submittedName>
</protein>
<sequence length="120" mass="13274">MFLDRLKEFLKVNGFQVAPAELEGHLVVHPYFQIAFVVLSPEGKAAASGAGAAGEGNASEEIKKWVRDQKVRYKWLEGGVVFVDAIPKNTSGKILRRLLRDQAKEIVQARKKGMVVLAKL</sequence>
<dbReference type="Gene3D" id="3.30.300.30">
    <property type="match status" value="1"/>
</dbReference>
<dbReference type="InterPro" id="IPR025110">
    <property type="entry name" value="AMP-bd_C"/>
</dbReference>
<dbReference type="PANTHER" id="PTHR24096:SF149">
    <property type="entry name" value="AMP-BINDING DOMAIN-CONTAINING PROTEIN-RELATED"/>
    <property type="match status" value="1"/>
</dbReference>
<dbReference type="EMBL" id="JH795877">
    <property type="protein sequence ID" value="EJT97437.1"/>
    <property type="molecule type" value="Genomic_DNA"/>
</dbReference>
<dbReference type="OrthoDB" id="2676652at2759"/>
<dbReference type="PANTHER" id="PTHR24096">
    <property type="entry name" value="LONG-CHAIN-FATTY-ACID--COA LIGASE"/>
    <property type="match status" value="1"/>
</dbReference>
<comment type="similarity">
    <text evidence="1">Belongs to the ATP-dependent AMP-binding enzyme family.</text>
</comment>
<dbReference type="InterPro" id="IPR045851">
    <property type="entry name" value="AMP-bd_C_sf"/>
</dbReference>
<dbReference type="GO" id="GO:0016405">
    <property type="term" value="F:CoA-ligase activity"/>
    <property type="evidence" value="ECO:0007669"/>
    <property type="project" value="TreeGrafter"/>
</dbReference>
<organism evidence="4 5">
    <name type="scientific">Dacryopinax primogenitus (strain DJM 731)</name>
    <name type="common">Brown rot fungus</name>
    <dbReference type="NCBI Taxonomy" id="1858805"/>
    <lineage>
        <taxon>Eukaryota</taxon>
        <taxon>Fungi</taxon>
        <taxon>Dikarya</taxon>
        <taxon>Basidiomycota</taxon>
        <taxon>Agaricomycotina</taxon>
        <taxon>Dacrymycetes</taxon>
        <taxon>Dacrymycetales</taxon>
        <taxon>Dacrymycetaceae</taxon>
        <taxon>Dacryopinax</taxon>
    </lineage>
</organism>